<evidence type="ECO:0000256" key="1">
    <source>
        <dbReference type="SAM" id="Coils"/>
    </source>
</evidence>
<evidence type="ECO:0000313" key="4">
    <source>
        <dbReference type="Proteomes" id="UP001642484"/>
    </source>
</evidence>
<keyword evidence="4" id="KW-1185">Reference proteome</keyword>
<proteinExistence type="predicted"/>
<organism evidence="3 4">
    <name type="scientific">Durusdinium trenchii</name>
    <dbReference type="NCBI Taxonomy" id="1381693"/>
    <lineage>
        <taxon>Eukaryota</taxon>
        <taxon>Sar</taxon>
        <taxon>Alveolata</taxon>
        <taxon>Dinophyceae</taxon>
        <taxon>Suessiales</taxon>
        <taxon>Symbiodiniaceae</taxon>
        <taxon>Durusdinium</taxon>
    </lineage>
</organism>
<sequence>MEIGAEFQDGQEGTEPTGRRLPEAAGSRSQRTPLDLGAEVRSSARELQDRLGGSGRSLGWLEDEAPARWSRSFISPKAASEHLPRRVREDAARRELDLLEEKMMRQVLRLQEQSERFMDIMMHPLEAKVAALEGRQPVIDCSIAELRGNLKGIQDSIELQVRRSDQNETRMCKWRKTLEEQMHARVGEVSNRLGEGPSPSETVSRSEMVELAKVLKKELKKLVEEAFQQGHAVSREELAGLGTALREEIGTIEKLTADTAAQKLSAHQDLTTAAEAVREEMKSLTEKAIQEEALVRASMSAVQDLEKASQQSRRGMEIFERRMAKCEQEIKELPKRVMIQAPPPVDAEPGAIAPLEANHAPSHDSHDALLESRVALCEQLEKELQSDVQQQGHRLDQLEAQELSAALEKAFREVARLEQRLEELRVPEAEALQWIARCEEQVDLLPANTDLQDLLAGASTSGKVEEGSDLTEALKRMTRCEEQIEDFRKDLEKHQASEHILPKVEEGSDLTEALKRMTRCEEQIEDFRKDLEKHQASELILPKVEEGSDLTEALKRMTRCEEQIEDFRKDLEKHQASELILPKAEESSDLSDALKRMTRCEEQIEELRSLRREPLHEAATASQLLLPKASRPEHEDEAELSDIQLMLLDLQQRVSALEGAEVEGPEATSAAVRTPVAVLGQAAELIQKIESDLQQAREAVVPGLDTQKLKQLVDSKASAPARDEGAGTPRALPPLAAMKVMASPRLQRLSMTPRLQSALPEVGESELLSKAAEFQGEMSQLNGSELRAEVAAVWDAVAELAEIVGDAAPAGAGTPEAVRYAESSSLGALQQTATLAMEKAESCHRSMSSFGQQLRTVEESVQEMDSRLYGCERMLSEGSRAKEEVFATFDFSSFQAQLPERAAAPAGPAARVARAFDVAPHVGGRRSEGSSSHATISDVCESRPLRAALEPALRAAAQFKRYPLEHPVRRSWEEACHEATSQDQEATPWPTVQMPDEVFLHSLASCVARAELRGVEEQAQQLSPPDPMDTLHVVCERAKAALASGV</sequence>
<dbReference type="Proteomes" id="UP001642484">
    <property type="component" value="Unassembled WGS sequence"/>
</dbReference>
<keyword evidence="1" id="KW-0175">Coiled coil</keyword>
<reference evidence="3 4" key="1">
    <citation type="submission" date="2024-02" db="EMBL/GenBank/DDBJ databases">
        <authorList>
            <person name="Chen Y."/>
            <person name="Shah S."/>
            <person name="Dougan E. K."/>
            <person name="Thang M."/>
            <person name="Chan C."/>
        </authorList>
    </citation>
    <scope>NUCLEOTIDE SEQUENCE [LARGE SCALE GENOMIC DNA]</scope>
</reference>
<evidence type="ECO:0000313" key="3">
    <source>
        <dbReference type="EMBL" id="CAK8997974.1"/>
    </source>
</evidence>
<feature type="coiled-coil region" evidence="1">
    <location>
        <begin position="470"/>
        <end position="610"/>
    </location>
</feature>
<comment type="caution">
    <text evidence="3">The sequence shown here is derived from an EMBL/GenBank/DDBJ whole genome shotgun (WGS) entry which is preliminary data.</text>
</comment>
<accession>A0ABP0I9H2</accession>
<protein>
    <submittedName>
        <fullName evidence="3">Uncharacterized protein</fullName>
    </submittedName>
</protein>
<dbReference type="EMBL" id="CAXAMN010002136">
    <property type="protein sequence ID" value="CAK8997974.1"/>
    <property type="molecule type" value="Genomic_DNA"/>
</dbReference>
<evidence type="ECO:0000256" key="2">
    <source>
        <dbReference type="SAM" id="MobiDB-lite"/>
    </source>
</evidence>
<feature type="coiled-coil region" evidence="1">
    <location>
        <begin position="267"/>
        <end position="336"/>
    </location>
</feature>
<feature type="coiled-coil region" evidence="1">
    <location>
        <begin position="381"/>
        <end position="427"/>
    </location>
</feature>
<name>A0ABP0I9H2_9DINO</name>
<gene>
    <name evidence="3" type="ORF">CCMP2556_LOCUS5060</name>
</gene>
<feature type="region of interest" description="Disordered" evidence="2">
    <location>
        <begin position="1"/>
        <end position="57"/>
    </location>
</feature>